<gene>
    <name evidence="1" type="ORF">EB18_00669</name>
</gene>
<comment type="caution">
    <text evidence="1">The sequence shown here is derived from an EMBL/GenBank/DDBJ whole genome shotgun (WGS) entry which is preliminary data.</text>
</comment>
<dbReference type="EMBL" id="LEOY01000004">
    <property type="protein sequence ID" value="RBR30658.1"/>
    <property type="molecule type" value="Genomic_DNA"/>
</dbReference>
<evidence type="ECO:0000313" key="2">
    <source>
        <dbReference type="Proteomes" id="UP000252800"/>
    </source>
</evidence>
<dbReference type="Proteomes" id="UP000252800">
    <property type="component" value="Unassembled WGS sequence"/>
</dbReference>
<protein>
    <submittedName>
        <fullName evidence="1">Uncharacterized protein</fullName>
    </submittedName>
</protein>
<organism evidence="1 2">
    <name type="scientific">Enterococcus cecorum</name>
    <dbReference type="NCBI Taxonomy" id="44008"/>
    <lineage>
        <taxon>Bacteria</taxon>
        <taxon>Bacillati</taxon>
        <taxon>Bacillota</taxon>
        <taxon>Bacilli</taxon>
        <taxon>Lactobacillales</taxon>
        <taxon>Enterococcaceae</taxon>
        <taxon>Enterococcus</taxon>
    </lineage>
</organism>
<reference evidence="1 2" key="1">
    <citation type="submission" date="2015-06" db="EMBL/GenBank/DDBJ databases">
        <title>The Genome Sequence of Enterococcus cecorum 170AEA1.</title>
        <authorList>
            <consortium name="The Broad Institute Genomics Platform"/>
            <consortium name="The Broad Institute Genome Sequencing Center for Infectious Disease"/>
            <person name="Earl A.M."/>
            <person name="Van Tyne D."/>
            <person name="Lebreton F."/>
            <person name="Saavedra J.T."/>
            <person name="Gilmore M.S."/>
            <person name="Manson McGuire A."/>
            <person name="Clock S."/>
            <person name="Crupain M."/>
            <person name="Rangan U."/>
            <person name="Young S."/>
            <person name="Abouelleil A."/>
            <person name="Cao P."/>
            <person name="Chapman S.B."/>
            <person name="Griggs A."/>
            <person name="Priest M."/>
            <person name="Shea T."/>
            <person name="Wortman J."/>
            <person name="Nusbaum C."/>
            <person name="Birren B."/>
        </authorList>
    </citation>
    <scope>NUCLEOTIDE SEQUENCE [LARGE SCALE GENOMIC DNA]</scope>
    <source>
        <strain evidence="1 2">170AEA1</strain>
    </source>
</reference>
<name>A0A366SHC8_9ENTE</name>
<evidence type="ECO:0000313" key="1">
    <source>
        <dbReference type="EMBL" id="RBR30658.1"/>
    </source>
</evidence>
<sequence>MLDLFIGISLGVILTMIFDKWNEAKYTIYGSYKLNSIDDTIAVRLNSEQIIRKRSKIILLPKQSHEKHVLNGSYFLSNFRRYSYERRKNIINYVRGRVFERKRNSSKNARRK</sequence>
<proteinExistence type="predicted"/>
<dbReference type="AlphaFoldDB" id="A0A366SHC8"/>
<accession>A0A366SHC8</accession>